<evidence type="ECO:0000313" key="1">
    <source>
        <dbReference type="EMBL" id="ALL66696.1"/>
    </source>
</evidence>
<sequence>MRSGQSPANEVDTLIGEYSPGRKRIDTMTKKNEVAICPELAAILASEIASGNRLKDGPNRTDWPAADSVFAALEFDLRADASRLPKPVRHSICRDPHYGWHDECYCTIHRHVLVAGATHHP</sequence>
<protein>
    <submittedName>
        <fullName evidence="1">Uncharacterized protein</fullName>
    </submittedName>
</protein>
<dbReference type="AlphaFoldDB" id="A0A0P0RDX2"/>
<organism evidence="1 2">
    <name type="scientific">Paraburkholderia caribensis MBA4</name>
    <dbReference type="NCBI Taxonomy" id="1323664"/>
    <lineage>
        <taxon>Bacteria</taxon>
        <taxon>Pseudomonadati</taxon>
        <taxon>Pseudomonadota</taxon>
        <taxon>Betaproteobacteria</taxon>
        <taxon>Burkholderiales</taxon>
        <taxon>Burkholderiaceae</taxon>
        <taxon>Paraburkholderia</taxon>
    </lineage>
</organism>
<dbReference type="Proteomes" id="UP000019146">
    <property type="component" value="Chromosome 2"/>
</dbReference>
<accession>A0A0P0RDX2</accession>
<dbReference type="KEGG" id="bcai:K788_0002947"/>
<gene>
    <name evidence="1" type="ORF">K788_0002947</name>
</gene>
<dbReference type="EMBL" id="CP012747">
    <property type="protein sequence ID" value="ALL66696.1"/>
    <property type="molecule type" value="Genomic_DNA"/>
</dbReference>
<reference evidence="1 2" key="1">
    <citation type="journal article" date="2014" name="Genome Announc.">
        <title>Draft Genome Sequence of the Haloacid-Degrading Burkholderia caribensis Strain MBA4.</title>
        <authorList>
            <person name="Pan Y."/>
            <person name="Kong K.F."/>
            <person name="Tsang J.S."/>
        </authorList>
    </citation>
    <scope>NUCLEOTIDE SEQUENCE [LARGE SCALE GENOMIC DNA]</scope>
    <source>
        <strain evidence="1 2">MBA4</strain>
    </source>
</reference>
<evidence type="ECO:0000313" key="2">
    <source>
        <dbReference type="Proteomes" id="UP000019146"/>
    </source>
</evidence>
<proteinExistence type="predicted"/>
<name>A0A0P0RDX2_9BURK</name>